<comment type="caution">
    <text evidence="1">The sequence shown here is derived from an EMBL/GenBank/DDBJ whole genome shotgun (WGS) entry which is preliminary data.</text>
</comment>
<evidence type="ECO:0000313" key="1">
    <source>
        <dbReference type="EMBL" id="MDH2388889.1"/>
    </source>
</evidence>
<organism evidence="1 2">
    <name type="scientific">Streptomyces chengmaiensis</name>
    <dbReference type="NCBI Taxonomy" id="3040919"/>
    <lineage>
        <taxon>Bacteria</taxon>
        <taxon>Bacillati</taxon>
        <taxon>Actinomycetota</taxon>
        <taxon>Actinomycetes</taxon>
        <taxon>Kitasatosporales</taxon>
        <taxon>Streptomycetaceae</taxon>
        <taxon>Streptomyces</taxon>
    </lineage>
</organism>
<accession>A0ABT6HJG6</accession>
<dbReference type="RefSeq" id="WP_279927170.1">
    <property type="nucleotide sequence ID" value="NZ_JARWBG010000007.1"/>
</dbReference>
<protein>
    <submittedName>
        <fullName evidence="1">Uncharacterized protein</fullName>
    </submittedName>
</protein>
<gene>
    <name evidence="1" type="ORF">QCN29_08825</name>
</gene>
<dbReference type="EMBL" id="JARWBG010000007">
    <property type="protein sequence ID" value="MDH2388889.1"/>
    <property type="molecule type" value="Genomic_DNA"/>
</dbReference>
<evidence type="ECO:0000313" key="2">
    <source>
        <dbReference type="Proteomes" id="UP001223144"/>
    </source>
</evidence>
<name>A0ABT6HJG6_9ACTN</name>
<dbReference type="Proteomes" id="UP001223144">
    <property type="component" value="Unassembled WGS sequence"/>
</dbReference>
<reference evidence="1 2" key="1">
    <citation type="submission" date="2023-04" db="EMBL/GenBank/DDBJ databases">
        <title>Streptomyces chengmaiensis sp. nov. isolated from the stem of mangrove plant in Hainan.</title>
        <authorList>
            <person name="Huang X."/>
            <person name="Zhou S."/>
            <person name="Chu X."/>
            <person name="Xie Y."/>
            <person name="Lin Y."/>
        </authorList>
    </citation>
    <scope>NUCLEOTIDE SEQUENCE [LARGE SCALE GENOMIC DNA]</scope>
    <source>
        <strain evidence="1 2">HNM0663</strain>
    </source>
</reference>
<keyword evidence="2" id="KW-1185">Reference proteome</keyword>
<sequence>MALDPVVRAQLRGRLLQAAPAAGDQHQAGAAGGESAGELDQCLRAVRGRG</sequence>
<proteinExistence type="predicted"/>